<dbReference type="InterPro" id="IPR039760">
    <property type="entry name" value="MOFRL_protein"/>
</dbReference>
<evidence type="ECO:0000313" key="4">
    <source>
        <dbReference type="EMBL" id="PIM52475.1"/>
    </source>
</evidence>
<dbReference type="InterPro" id="IPR038614">
    <property type="entry name" value="GK_N_sf"/>
</dbReference>
<dbReference type="SUPFAM" id="SSF82544">
    <property type="entry name" value="GckA/TtuD-like"/>
    <property type="match status" value="1"/>
</dbReference>
<dbReference type="Gene3D" id="3.40.1480.10">
    <property type="entry name" value="MOFRL domain"/>
    <property type="match status" value="1"/>
</dbReference>
<dbReference type="GO" id="GO:0008887">
    <property type="term" value="F:glycerate kinase activity"/>
    <property type="evidence" value="ECO:0007669"/>
    <property type="project" value="InterPro"/>
</dbReference>
<sequence length="469" mass="48346">MSSSSDAARAAASAAAGAAFSPSSGAAPSTPSIAPDPQAQALLDDPRALLKHLYRVAVDRALPGKILAGHLPPPPRGRTLVIGAGKGGGSMAQAMEAAWPASAPMRGLVITRYGHIPPDYQPRRIEMVEAAHPVPDAAGERAAARMLQLVRDFRPTADDQVICLISGGGSALMPLPAPGLTLADKQAVNRALLASGANIVEMNCVRKHLSAIKGGRLAAACAPAKVLTLMISDVPGDDPQVIASGPTVPDATTCAEALAICRRYRIALPPVAVDALERGEWETPKPGDACFDGHEQRIIAAPRQSLQAAAEAARALGLTAHVLSDEIEGESREVGRVHAALARSVARHGEPFARPCLILSGGETTVTLVPQPGRGGRAGEFVLGCAIALDGQDGVWGLAADTDGIDGVEDNAGAFLSPSTLQRARALGLKPAELLAANNGYALFEALGDLLITGPTQTNVNDFRALLIR</sequence>
<dbReference type="InterPro" id="IPR037035">
    <property type="entry name" value="GK-like_C_sf"/>
</dbReference>
<evidence type="ECO:0000259" key="2">
    <source>
        <dbReference type="Pfam" id="PF05161"/>
    </source>
</evidence>
<dbReference type="OrthoDB" id="9766552at2"/>
<accession>A0A2G9C7X8</accession>
<name>A0A2G9C7X8_9BURK</name>
<dbReference type="PANTHER" id="PTHR12227">
    <property type="entry name" value="GLYCERATE KINASE"/>
    <property type="match status" value="1"/>
</dbReference>
<dbReference type="Proteomes" id="UP000231501">
    <property type="component" value="Unassembled WGS sequence"/>
</dbReference>
<dbReference type="EMBL" id="PEOG01000037">
    <property type="protein sequence ID" value="PIM52475.1"/>
    <property type="molecule type" value="Genomic_DNA"/>
</dbReference>
<feature type="compositionally biased region" description="Low complexity" evidence="1">
    <location>
        <begin position="1"/>
        <end position="35"/>
    </location>
</feature>
<proteinExistence type="predicted"/>
<evidence type="ECO:0000259" key="3">
    <source>
        <dbReference type="Pfam" id="PF13660"/>
    </source>
</evidence>
<comment type="caution">
    <text evidence="4">The sequence shown here is derived from an EMBL/GenBank/DDBJ whole genome shotgun (WGS) entry which is preliminary data.</text>
</comment>
<dbReference type="Pfam" id="PF13660">
    <property type="entry name" value="DUF4147"/>
    <property type="match status" value="1"/>
</dbReference>
<dbReference type="GO" id="GO:0005737">
    <property type="term" value="C:cytoplasm"/>
    <property type="evidence" value="ECO:0007669"/>
    <property type="project" value="TreeGrafter"/>
</dbReference>
<gene>
    <name evidence="4" type="ORF">CS062_14585</name>
</gene>
<dbReference type="Gene3D" id="3.40.50.10180">
    <property type="entry name" value="Glycerate kinase, MOFRL-like N-terminal domain"/>
    <property type="match status" value="1"/>
</dbReference>
<keyword evidence="5" id="KW-1185">Reference proteome</keyword>
<reference evidence="4 5" key="1">
    <citation type="submission" date="2017-11" db="EMBL/GenBank/DDBJ databases">
        <title>Draft genome sequence of Mitsuaria sp. HWN-4.</title>
        <authorList>
            <person name="Gundlapally S.R."/>
        </authorList>
    </citation>
    <scope>NUCLEOTIDE SEQUENCE [LARGE SCALE GENOMIC DNA]</scope>
    <source>
        <strain evidence="4 5">HWN-4</strain>
    </source>
</reference>
<organism evidence="4 5">
    <name type="scientific">Roseateles chitinivorans</name>
    <dbReference type="NCBI Taxonomy" id="2917965"/>
    <lineage>
        <taxon>Bacteria</taxon>
        <taxon>Pseudomonadati</taxon>
        <taxon>Pseudomonadota</taxon>
        <taxon>Betaproteobacteria</taxon>
        <taxon>Burkholderiales</taxon>
        <taxon>Sphaerotilaceae</taxon>
        <taxon>Roseateles</taxon>
    </lineage>
</organism>
<dbReference type="InterPro" id="IPR007835">
    <property type="entry name" value="MOFRL"/>
</dbReference>
<keyword evidence="4" id="KW-0418">Kinase</keyword>
<dbReference type="AlphaFoldDB" id="A0A2G9C7X8"/>
<evidence type="ECO:0000256" key="1">
    <source>
        <dbReference type="SAM" id="MobiDB-lite"/>
    </source>
</evidence>
<keyword evidence="4" id="KW-0808">Transferase</keyword>
<feature type="domain" description="MOFRL" evidence="2">
    <location>
        <begin position="356"/>
        <end position="462"/>
    </location>
</feature>
<dbReference type="InterPro" id="IPR025286">
    <property type="entry name" value="MOFRL_assoc_dom"/>
</dbReference>
<evidence type="ECO:0000313" key="5">
    <source>
        <dbReference type="Proteomes" id="UP000231501"/>
    </source>
</evidence>
<feature type="region of interest" description="Disordered" evidence="1">
    <location>
        <begin position="1"/>
        <end position="38"/>
    </location>
</feature>
<protein>
    <submittedName>
        <fullName evidence="4">Glycerate kinase</fullName>
    </submittedName>
</protein>
<dbReference type="Pfam" id="PF05161">
    <property type="entry name" value="MOFRL"/>
    <property type="match status" value="1"/>
</dbReference>
<dbReference type="PANTHER" id="PTHR12227:SF0">
    <property type="entry name" value="GLYCERATE KINASE"/>
    <property type="match status" value="1"/>
</dbReference>
<feature type="domain" description="MOFRL-associated" evidence="3">
    <location>
        <begin position="50"/>
        <end position="276"/>
    </location>
</feature>